<dbReference type="AlphaFoldDB" id="A0A830FNU3"/>
<keyword evidence="2" id="KW-1185">Reference proteome</keyword>
<comment type="caution">
    <text evidence="1">The sequence shown here is derived from an EMBL/GenBank/DDBJ whole genome shotgun (WGS) entry which is preliminary data.</text>
</comment>
<proteinExistence type="predicted"/>
<dbReference type="EMBL" id="BMPG01000022">
    <property type="protein sequence ID" value="GGL73908.1"/>
    <property type="molecule type" value="Genomic_DNA"/>
</dbReference>
<protein>
    <submittedName>
        <fullName evidence="1">Uncharacterized protein</fullName>
    </submittedName>
</protein>
<dbReference type="Proteomes" id="UP000607197">
    <property type="component" value="Unassembled WGS sequence"/>
</dbReference>
<organism evidence="1 2">
    <name type="scientific">Halocalculus aciditolerans</name>
    <dbReference type="NCBI Taxonomy" id="1383812"/>
    <lineage>
        <taxon>Archaea</taxon>
        <taxon>Methanobacteriati</taxon>
        <taxon>Methanobacteriota</taxon>
        <taxon>Stenosarchaea group</taxon>
        <taxon>Halobacteria</taxon>
        <taxon>Halobacteriales</taxon>
        <taxon>Halobacteriaceae</taxon>
        <taxon>Halocalculus</taxon>
    </lineage>
</organism>
<name>A0A830FNU3_9EURY</name>
<sequence length="39" mass="4077">MEAGNPVCGVSLCTVRETTQSLVKVPKYVLSAIEGGLEP</sequence>
<reference evidence="1" key="1">
    <citation type="journal article" date="2014" name="Int. J. Syst. Evol. Microbiol.">
        <title>Complete genome sequence of Corynebacterium casei LMG S-19264T (=DSM 44701T), isolated from a smear-ripened cheese.</title>
        <authorList>
            <consortium name="US DOE Joint Genome Institute (JGI-PGF)"/>
            <person name="Walter F."/>
            <person name="Albersmeier A."/>
            <person name="Kalinowski J."/>
            <person name="Ruckert C."/>
        </authorList>
    </citation>
    <scope>NUCLEOTIDE SEQUENCE</scope>
    <source>
        <strain evidence="1">JCM 19596</strain>
    </source>
</reference>
<accession>A0A830FNU3</accession>
<evidence type="ECO:0000313" key="2">
    <source>
        <dbReference type="Proteomes" id="UP000607197"/>
    </source>
</evidence>
<gene>
    <name evidence="1" type="ORF">GCM10009039_34970</name>
</gene>
<reference evidence="1" key="2">
    <citation type="submission" date="2020-09" db="EMBL/GenBank/DDBJ databases">
        <authorList>
            <person name="Sun Q."/>
            <person name="Ohkuma M."/>
        </authorList>
    </citation>
    <scope>NUCLEOTIDE SEQUENCE</scope>
    <source>
        <strain evidence="1">JCM 19596</strain>
    </source>
</reference>
<evidence type="ECO:0000313" key="1">
    <source>
        <dbReference type="EMBL" id="GGL73908.1"/>
    </source>
</evidence>